<dbReference type="GO" id="GO:0061630">
    <property type="term" value="F:ubiquitin protein ligase activity"/>
    <property type="evidence" value="ECO:0007669"/>
    <property type="project" value="TreeGrafter"/>
</dbReference>
<dbReference type="OrthoDB" id="386949at2759"/>
<dbReference type="Proteomes" id="UP000664169">
    <property type="component" value="Unassembled WGS sequence"/>
</dbReference>
<comment type="caution">
    <text evidence="3">The sequence shown here is derived from an EMBL/GenBank/DDBJ whole genome shotgun (WGS) entry which is preliminary data.</text>
</comment>
<keyword evidence="4" id="KW-1185">Reference proteome</keyword>
<sequence>MSLEINLYAEFLMNVRSVTLYGTLRNRSKTYTKAHVYSDEKTISLAYDGQVTRITLPLGIKVKGSVGFPVSTDPADLSLRLEILEDNVVPHGLQVENDSIWSANSLSPRSVFACKHCQSILVEDRALQWKDLPRGMWAEALDQWYCHRPEVKGVVQPSYMGSTGPQLEPGVAFVDTCHFTLSEKDCQGLVEQENGTLQCINCSKQIGILDDQLGSYRLYKWALLVRRTVSDKWEKNKVQSLISAQMLELAEDQNVRKFLAFSGKLSKAETGILLWVFNPDIKYSSSKVDHGRPRRAIKVLYEKVHNPSKVADKLQLAVEDLPLPLDIFVELEKDLEAMYLALPEPARKFLPDSAMGKWKVSLLDRFDESLTGANLTYARTLLLRAEHEARNPTTSTTKTSTSSTTTIKTGSKQPPPSHQHQQQYQQQRTTKHDKQAQAAELVLLAKHRALIKKLNDRLFELGQVDTNNRWIELQVGGVEGVESVDEVLRGVLEDSSDNDDDDDDDDDDGKGVLDAAPALKNTEDQRRDLFADSSSSSRRDGEFVSSGVRARGGQRGATTTTTTTANPASAVAGKQDTGVSTSYLLNAKNKGDRTSTTTATTKNTSLLESADTLHADLTSSLVGLATQLKLSAQAFSDDLADDAQQVSNTEEALSKNKSGLDAATQRMGLLRRMSEGRWWWGRMVLYAGIGVLWVVLVLVVFVGPKLRF</sequence>
<evidence type="ECO:0000313" key="3">
    <source>
        <dbReference type="EMBL" id="CAF9922607.1"/>
    </source>
</evidence>
<protein>
    <recommendedName>
        <fullName evidence="5">Ubiquitin-conjugating enzyme E2-binding protein</fullName>
    </recommendedName>
</protein>
<proteinExistence type="predicted"/>
<feature type="compositionally biased region" description="Low complexity" evidence="1">
    <location>
        <begin position="393"/>
        <end position="427"/>
    </location>
</feature>
<dbReference type="GO" id="GO:0005829">
    <property type="term" value="C:cytosol"/>
    <property type="evidence" value="ECO:0007669"/>
    <property type="project" value="TreeGrafter"/>
</dbReference>
<evidence type="ECO:0000313" key="4">
    <source>
        <dbReference type="Proteomes" id="UP000664169"/>
    </source>
</evidence>
<feature type="region of interest" description="Disordered" evidence="1">
    <location>
        <begin position="388"/>
        <end position="435"/>
    </location>
</feature>
<feature type="region of interest" description="Disordered" evidence="1">
    <location>
        <begin position="492"/>
        <end position="575"/>
    </location>
</feature>
<dbReference type="GO" id="GO:0051865">
    <property type="term" value="P:protein autoubiquitination"/>
    <property type="evidence" value="ECO:0007669"/>
    <property type="project" value="TreeGrafter"/>
</dbReference>
<dbReference type="GO" id="GO:0030332">
    <property type="term" value="F:cyclin binding"/>
    <property type="evidence" value="ECO:0007669"/>
    <property type="project" value="TreeGrafter"/>
</dbReference>
<keyword evidence="2" id="KW-1133">Transmembrane helix</keyword>
<dbReference type="GO" id="GO:0043161">
    <property type="term" value="P:proteasome-mediated ubiquitin-dependent protein catabolic process"/>
    <property type="evidence" value="ECO:0007669"/>
    <property type="project" value="TreeGrafter"/>
</dbReference>
<dbReference type="GO" id="GO:0005634">
    <property type="term" value="C:nucleus"/>
    <property type="evidence" value="ECO:0007669"/>
    <property type="project" value="TreeGrafter"/>
</dbReference>
<evidence type="ECO:0000256" key="1">
    <source>
        <dbReference type="SAM" id="MobiDB-lite"/>
    </source>
</evidence>
<keyword evidence="2" id="KW-0472">Membrane</keyword>
<gene>
    <name evidence="3" type="ORF">GOMPHAMPRED_002623</name>
</gene>
<feature type="compositionally biased region" description="Basic and acidic residues" evidence="1">
    <location>
        <begin position="521"/>
        <end position="530"/>
    </location>
</feature>
<evidence type="ECO:0000256" key="2">
    <source>
        <dbReference type="SAM" id="Phobius"/>
    </source>
</evidence>
<dbReference type="GO" id="GO:0031624">
    <property type="term" value="F:ubiquitin conjugating enzyme binding"/>
    <property type="evidence" value="ECO:0007669"/>
    <property type="project" value="TreeGrafter"/>
</dbReference>
<feature type="compositionally biased region" description="Low complexity" evidence="1">
    <location>
        <begin position="556"/>
        <end position="565"/>
    </location>
</feature>
<organism evidence="3 4">
    <name type="scientific">Gomphillus americanus</name>
    <dbReference type="NCBI Taxonomy" id="1940652"/>
    <lineage>
        <taxon>Eukaryota</taxon>
        <taxon>Fungi</taxon>
        <taxon>Dikarya</taxon>
        <taxon>Ascomycota</taxon>
        <taxon>Pezizomycotina</taxon>
        <taxon>Lecanoromycetes</taxon>
        <taxon>OSLEUM clade</taxon>
        <taxon>Ostropomycetidae</taxon>
        <taxon>Ostropales</taxon>
        <taxon>Graphidaceae</taxon>
        <taxon>Gomphilloideae</taxon>
        <taxon>Gomphillus</taxon>
    </lineage>
</organism>
<dbReference type="Pfam" id="PF09814">
    <property type="entry name" value="HECT_2"/>
    <property type="match status" value="1"/>
</dbReference>
<dbReference type="GO" id="GO:0000209">
    <property type="term" value="P:protein polyubiquitination"/>
    <property type="evidence" value="ECO:0007669"/>
    <property type="project" value="TreeGrafter"/>
</dbReference>
<dbReference type="PANTHER" id="PTHR31531">
    <property type="entry name" value="E3 UBIQUITIN-PROTEIN LIGASE E3D FAMILY MEMBER"/>
    <property type="match status" value="1"/>
</dbReference>
<feature type="compositionally biased region" description="Acidic residues" evidence="1">
    <location>
        <begin position="494"/>
        <end position="508"/>
    </location>
</feature>
<name>A0A8H3FH15_9LECA</name>
<dbReference type="GO" id="GO:0006513">
    <property type="term" value="P:protein monoubiquitination"/>
    <property type="evidence" value="ECO:0007669"/>
    <property type="project" value="TreeGrafter"/>
</dbReference>
<dbReference type="AlphaFoldDB" id="A0A8H3FH15"/>
<dbReference type="InterPro" id="IPR019193">
    <property type="entry name" value="UBQ-conj_enz_E2-bd_prot"/>
</dbReference>
<reference evidence="3" key="1">
    <citation type="submission" date="2021-03" db="EMBL/GenBank/DDBJ databases">
        <authorList>
            <person name="Tagirdzhanova G."/>
        </authorList>
    </citation>
    <scope>NUCLEOTIDE SEQUENCE</scope>
</reference>
<dbReference type="PANTHER" id="PTHR31531:SF2">
    <property type="entry name" value="E3 UBIQUITIN-PROTEIN LIGASE E3D"/>
    <property type="match status" value="1"/>
</dbReference>
<dbReference type="GO" id="GO:0000151">
    <property type="term" value="C:ubiquitin ligase complex"/>
    <property type="evidence" value="ECO:0007669"/>
    <property type="project" value="TreeGrafter"/>
</dbReference>
<feature type="transmembrane region" description="Helical" evidence="2">
    <location>
        <begin position="679"/>
        <end position="702"/>
    </location>
</feature>
<accession>A0A8H3FH15</accession>
<evidence type="ECO:0008006" key="5">
    <source>
        <dbReference type="Google" id="ProtNLM"/>
    </source>
</evidence>
<dbReference type="EMBL" id="CAJPDQ010000018">
    <property type="protein sequence ID" value="CAF9922607.1"/>
    <property type="molecule type" value="Genomic_DNA"/>
</dbReference>
<keyword evidence="2" id="KW-0812">Transmembrane</keyword>